<comment type="caution">
    <text evidence="9">The sequence shown here is derived from an EMBL/GenBank/DDBJ whole genome shotgun (WGS) entry which is preliminary data.</text>
</comment>
<feature type="transmembrane region" description="Helical" evidence="7">
    <location>
        <begin position="162"/>
        <end position="180"/>
    </location>
</feature>
<name>A0ABU0AV07_9FIRM</name>
<dbReference type="PANTHER" id="PTHR30506:SF3">
    <property type="entry name" value="UPF0126 INNER MEMBRANE PROTEIN YADS-RELATED"/>
    <property type="match status" value="1"/>
</dbReference>
<comment type="similarity">
    <text evidence="2">Belongs to the UPF0126 family.</text>
</comment>
<keyword evidence="10" id="KW-1185">Reference proteome</keyword>
<accession>A0ABU0AV07</accession>
<dbReference type="RefSeq" id="WP_023056007.1">
    <property type="nucleotide sequence ID" value="NZ_JAUSTN010000005.1"/>
</dbReference>
<sequence>MNYEAMDILFELLGTISFAFAGSMVGIRKSMDLLGVVVLGLVTALGGGCIRDLVLGNIPPQMFRDSKLAIYSLISSLILFAIFYVKFDFINSRTMKKIEKIMLLFDAIGLGAFTVTGINTAISMGYESKFLLIFVGMVTGVGGGVIRDVMAGNIPVIFREEIYAVASFLGALAYIMFFKTDINKNFLMIITFSIVVIIRLISLKCNFHLPKIKKI</sequence>
<evidence type="ECO:0000256" key="2">
    <source>
        <dbReference type="ARBA" id="ARBA00008193"/>
    </source>
</evidence>
<evidence type="ECO:0000256" key="6">
    <source>
        <dbReference type="ARBA" id="ARBA00023136"/>
    </source>
</evidence>
<evidence type="ECO:0000256" key="1">
    <source>
        <dbReference type="ARBA" id="ARBA00004651"/>
    </source>
</evidence>
<feature type="transmembrane region" description="Helical" evidence="7">
    <location>
        <begin position="6"/>
        <end position="26"/>
    </location>
</feature>
<feature type="transmembrane region" description="Helical" evidence="7">
    <location>
        <begin position="130"/>
        <end position="150"/>
    </location>
</feature>
<feature type="domain" description="Glycine transporter" evidence="8">
    <location>
        <begin position="104"/>
        <end position="177"/>
    </location>
</feature>
<keyword evidence="6 7" id="KW-0472">Membrane</keyword>
<evidence type="ECO:0000313" key="9">
    <source>
        <dbReference type="EMBL" id="MDQ0275102.1"/>
    </source>
</evidence>
<evidence type="ECO:0000259" key="8">
    <source>
        <dbReference type="Pfam" id="PF03458"/>
    </source>
</evidence>
<feature type="domain" description="Glycine transporter" evidence="8">
    <location>
        <begin position="9"/>
        <end position="82"/>
    </location>
</feature>
<organism evidence="9 10">
    <name type="scientific">Peptoniphilus koenoeneniae</name>
    <dbReference type="NCBI Taxonomy" id="507751"/>
    <lineage>
        <taxon>Bacteria</taxon>
        <taxon>Bacillati</taxon>
        <taxon>Bacillota</taxon>
        <taxon>Tissierellia</taxon>
        <taxon>Tissierellales</taxon>
        <taxon>Peptoniphilaceae</taxon>
        <taxon>Peptoniphilus</taxon>
    </lineage>
</organism>
<evidence type="ECO:0000313" key="10">
    <source>
        <dbReference type="Proteomes" id="UP001236559"/>
    </source>
</evidence>
<keyword evidence="3" id="KW-1003">Cell membrane</keyword>
<feature type="transmembrane region" description="Helical" evidence="7">
    <location>
        <begin position="101"/>
        <end position="124"/>
    </location>
</feature>
<proteinExistence type="inferred from homology"/>
<evidence type="ECO:0000256" key="7">
    <source>
        <dbReference type="SAM" id="Phobius"/>
    </source>
</evidence>
<keyword evidence="4 7" id="KW-0812">Transmembrane</keyword>
<feature type="transmembrane region" description="Helical" evidence="7">
    <location>
        <begin position="33"/>
        <end position="56"/>
    </location>
</feature>
<comment type="subcellular location">
    <subcellularLocation>
        <location evidence="1">Cell membrane</location>
        <topology evidence="1">Multi-pass membrane protein</topology>
    </subcellularLocation>
</comment>
<evidence type="ECO:0000256" key="3">
    <source>
        <dbReference type="ARBA" id="ARBA00022475"/>
    </source>
</evidence>
<dbReference type="EMBL" id="JAUSTN010000005">
    <property type="protein sequence ID" value="MDQ0275102.1"/>
    <property type="molecule type" value="Genomic_DNA"/>
</dbReference>
<dbReference type="Pfam" id="PF03458">
    <property type="entry name" value="Gly_transporter"/>
    <property type="match status" value="2"/>
</dbReference>
<reference evidence="9 10" key="1">
    <citation type="submission" date="2023-07" db="EMBL/GenBank/DDBJ databases">
        <title>Genomic Encyclopedia of Type Strains, Phase IV (KMG-IV): sequencing the most valuable type-strain genomes for metagenomic binning, comparative biology and taxonomic classification.</title>
        <authorList>
            <person name="Goeker M."/>
        </authorList>
    </citation>
    <scope>NUCLEOTIDE SEQUENCE [LARGE SCALE GENOMIC DNA]</scope>
    <source>
        <strain evidence="9 10">DSM 22616</strain>
    </source>
</reference>
<protein>
    <submittedName>
        <fullName evidence="9">Membrane protein YeiH</fullName>
    </submittedName>
</protein>
<dbReference type="PANTHER" id="PTHR30506">
    <property type="entry name" value="INNER MEMBRANE PROTEIN"/>
    <property type="match status" value="1"/>
</dbReference>
<evidence type="ECO:0000256" key="4">
    <source>
        <dbReference type="ARBA" id="ARBA00022692"/>
    </source>
</evidence>
<dbReference type="InterPro" id="IPR005115">
    <property type="entry name" value="Gly_transporter"/>
</dbReference>
<keyword evidence="5 7" id="KW-1133">Transmembrane helix</keyword>
<gene>
    <name evidence="9" type="ORF">J2S72_001126</name>
</gene>
<feature type="transmembrane region" description="Helical" evidence="7">
    <location>
        <begin position="68"/>
        <end position="89"/>
    </location>
</feature>
<dbReference type="Proteomes" id="UP001236559">
    <property type="component" value="Unassembled WGS sequence"/>
</dbReference>
<feature type="transmembrane region" description="Helical" evidence="7">
    <location>
        <begin position="186"/>
        <end position="207"/>
    </location>
</feature>
<evidence type="ECO:0000256" key="5">
    <source>
        <dbReference type="ARBA" id="ARBA00022989"/>
    </source>
</evidence>